<evidence type="ECO:0000256" key="10">
    <source>
        <dbReference type="ARBA" id="ARBA00038367"/>
    </source>
</evidence>
<keyword evidence="7" id="KW-0573">Peptidoglycan synthesis</keyword>
<evidence type="ECO:0000256" key="9">
    <source>
        <dbReference type="ARBA" id="ARBA00023316"/>
    </source>
</evidence>
<dbReference type="PANTHER" id="PTHR43783">
    <property type="entry name" value="UDP-N-ACETYLGLUCOSAMINE 1-CARBOXYVINYLTRANSFERASE"/>
    <property type="match status" value="1"/>
</dbReference>
<keyword evidence="8" id="KW-0131">Cell cycle</keyword>
<comment type="similarity">
    <text evidence="10">Belongs to the EPSP synthase family. MurA subfamily.</text>
</comment>
<dbReference type="EC" id="2.5.1.7" evidence="11"/>
<dbReference type="SUPFAM" id="SSF55205">
    <property type="entry name" value="EPT/RTPC-like"/>
    <property type="match status" value="1"/>
</dbReference>
<dbReference type="GO" id="GO:0008760">
    <property type="term" value="F:UDP-N-acetylglucosamine 1-carboxyvinyltransferase activity"/>
    <property type="evidence" value="ECO:0007669"/>
    <property type="project" value="UniProtKB-EC"/>
</dbReference>
<organism evidence="17">
    <name type="scientific">marine metagenome</name>
    <dbReference type="NCBI Taxonomy" id="408172"/>
    <lineage>
        <taxon>unclassified sequences</taxon>
        <taxon>metagenomes</taxon>
        <taxon>ecological metagenomes</taxon>
    </lineage>
</organism>
<keyword evidence="6" id="KW-0133">Cell shape</keyword>
<dbReference type="InterPro" id="IPR050068">
    <property type="entry name" value="MurA_subfamily"/>
</dbReference>
<comment type="subcellular location">
    <subcellularLocation>
        <location evidence="1">Cytoplasm</location>
    </subcellularLocation>
</comment>
<dbReference type="InterPro" id="IPR036968">
    <property type="entry name" value="Enolpyruvate_Tfrase_sf"/>
</dbReference>
<keyword evidence="5" id="KW-0808">Transferase</keyword>
<evidence type="ECO:0000256" key="3">
    <source>
        <dbReference type="ARBA" id="ARBA00022490"/>
    </source>
</evidence>
<dbReference type="PANTHER" id="PTHR43783:SF1">
    <property type="entry name" value="UDP-N-ACETYLGLUCOSAMINE 1-CARBOXYVINYLTRANSFERASE"/>
    <property type="match status" value="1"/>
</dbReference>
<evidence type="ECO:0000256" key="15">
    <source>
        <dbReference type="ARBA" id="ARBA00047527"/>
    </source>
</evidence>
<feature type="domain" description="Enolpyruvate transferase" evidence="16">
    <location>
        <begin position="3"/>
        <end position="184"/>
    </location>
</feature>
<evidence type="ECO:0000256" key="6">
    <source>
        <dbReference type="ARBA" id="ARBA00022960"/>
    </source>
</evidence>
<name>A0A382JC91_9ZZZZ</name>
<comment type="pathway">
    <text evidence="2">Cell wall biogenesis; peptidoglycan biosynthesis.</text>
</comment>
<dbReference type="GO" id="GO:0005737">
    <property type="term" value="C:cytoplasm"/>
    <property type="evidence" value="ECO:0007669"/>
    <property type="project" value="UniProtKB-SubCell"/>
</dbReference>
<dbReference type="GO" id="GO:0008360">
    <property type="term" value="P:regulation of cell shape"/>
    <property type="evidence" value="ECO:0007669"/>
    <property type="project" value="UniProtKB-KW"/>
</dbReference>
<protein>
    <recommendedName>
        <fullName evidence="12">UDP-N-acetylglucosamine 1-carboxyvinyltransferase</fullName>
        <ecNumber evidence="11">2.5.1.7</ecNumber>
    </recommendedName>
    <alternativeName>
        <fullName evidence="13">Enoylpyruvate transferase</fullName>
    </alternativeName>
    <alternativeName>
        <fullName evidence="14">UDP-N-acetylglucosamine enolpyruvyl transferase</fullName>
    </alternativeName>
</protein>
<dbReference type="GO" id="GO:0009252">
    <property type="term" value="P:peptidoglycan biosynthetic process"/>
    <property type="evidence" value="ECO:0007669"/>
    <property type="project" value="UniProtKB-KW"/>
</dbReference>
<evidence type="ECO:0000256" key="13">
    <source>
        <dbReference type="ARBA" id="ARBA00042443"/>
    </source>
</evidence>
<dbReference type="GO" id="GO:0071555">
    <property type="term" value="P:cell wall organization"/>
    <property type="evidence" value="ECO:0007669"/>
    <property type="project" value="UniProtKB-KW"/>
</dbReference>
<keyword evidence="3" id="KW-0963">Cytoplasm</keyword>
<dbReference type="GO" id="GO:0051301">
    <property type="term" value="P:cell division"/>
    <property type="evidence" value="ECO:0007669"/>
    <property type="project" value="UniProtKB-KW"/>
</dbReference>
<evidence type="ECO:0000256" key="8">
    <source>
        <dbReference type="ARBA" id="ARBA00023306"/>
    </source>
</evidence>
<comment type="catalytic activity">
    <reaction evidence="15">
        <text>phosphoenolpyruvate + UDP-N-acetyl-alpha-D-glucosamine = UDP-N-acetyl-3-O-(1-carboxyvinyl)-alpha-D-glucosamine + phosphate</text>
        <dbReference type="Rhea" id="RHEA:18681"/>
        <dbReference type="ChEBI" id="CHEBI:43474"/>
        <dbReference type="ChEBI" id="CHEBI:57705"/>
        <dbReference type="ChEBI" id="CHEBI:58702"/>
        <dbReference type="ChEBI" id="CHEBI:68483"/>
        <dbReference type="EC" id="2.5.1.7"/>
    </reaction>
</comment>
<dbReference type="EMBL" id="UINC01072915">
    <property type="protein sequence ID" value="SVC08897.1"/>
    <property type="molecule type" value="Genomic_DNA"/>
</dbReference>
<evidence type="ECO:0000256" key="2">
    <source>
        <dbReference type="ARBA" id="ARBA00004752"/>
    </source>
</evidence>
<gene>
    <name evidence="17" type="ORF">METZ01_LOCUS261751</name>
</gene>
<accession>A0A382JC91</accession>
<evidence type="ECO:0000256" key="11">
    <source>
        <dbReference type="ARBA" id="ARBA00039108"/>
    </source>
</evidence>
<evidence type="ECO:0000256" key="12">
    <source>
        <dbReference type="ARBA" id="ARBA00039754"/>
    </source>
</evidence>
<dbReference type="AlphaFoldDB" id="A0A382JC91"/>
<proteinExistence type="inferred from homology"/>
<dbReference type="InterPro" id="IPR001986">
    <property type="entry name" value="Enolpyruvate_Tfrase_dom"/>
</dbReference>
<evidence type="ECO:0000256" key="1">
    <source>
        <dbReference type="ARBA" id="ARBA00004496"/>
    </source>
</evidence>
<evidence type="ECO:0000256" key="4">
    <source>
        <dbReference type="ARBA" id="ARBA00022618"/>
    </source>
</evidence>
<dbReference type="Pfam" id="PF00275">
    <property type="entry name" value="EPSP_synthase"/>
    <property type="match status" value="1"/>
</dbReference>
<evidence type="ECO:0000259" key="16">
    <source>
        <dbReference type="Pfam" id="PF00275"/>
    </source>
</evidence>
<sequence length="197" mass="21418">QLHPSDIEIIPDRIEAGTFLMAGALMGGITVDDMNPKQLDSVLLKLKETGCQLSSTANSVTIAPPETIQPVDMTTGVYPGFPTDLQAQWVALMTLSNGSAMITDTVYHDRFSHVPELNRFGANIKVDQNTAFVRGVDHLVGAPVMSTDIRASASLIIAGLVAKGKTEVSRIYHIDRGYEKIEDKFRSLGAVIHRINE</sequence>
<keyword evidence="9" id="KW-0961">Cell wall biogenesis/degradation</keyword>
<evidence type="ECO:0000256" key="7">
    <source>
        <dbReference type="ARBA" id="ARBA00022984"/>
    </source>
</evidence>
<dbReference type="InterPro" id="IPR013792">
    <property type="entry name" value="RNA3'P_cycl/enolpyr_Trfase_a/b"/>
</dbReference>
<dbReference type="Gene3D" id="3.65.10.10">
    <property type="entry name" value="Enolpyruvate transferase domain"/>
    <property type="match status" value="1"/>
</dbReference>
<reference evidence="17" key="1">
    <citation type="submission" date="2018-05" db="EMBL/GenBank/DDBJ databases">
        <authorList>
            <person name="Lanie J.A."/>
            <person name="Ng W.-L."/>
            <person name="Kazmierczak K.M."/>
            <person name="Andrzejewski T.M."/>
            <person name="Davidsen T.M."/>
            <person name="Wayne K.J."/>
            <person name="Tettelin H."/>
            <person name="Glass J.I."/>
            <person name="Rusch D."/>
            <person name="Podicherti R."/>
            <person name="Tsui H.-C.T."/>
            <person name="Winkler M.E."/>
        </authorList>
    </citation>
    <scope>NUCLEOTIDE SEQUENCE</scope>
</reference>
<feature type="non-terminal residue" evidence="17">
    <location>
        <position position="1"/>
    </location>
</feature>
<evidence type="ECO:0000313" key="17">
    <source>
        <dbReference type="EMBL" id="SVC08897.1"/>
    </source>
</evidence>
<evidence type="ECO:0000256" key="5">
    <source>
        <dbReference type="ARBA" id="ARBA00022679"/>
    </source>
</evidence>
<keyword evidence="4" id="KW-0132">Cell division</keyword>
<evidence type="ECO:0000256" key="14">
    <source>
        <dbReference type="ARBA" id="ARBA00042842"/>
    </source>
</evidence>